<dbReference type="GO" id="GO:0032259">
    <property type="term" value="P:methylation"/>
    <property type="evidence" value="ECO:0007669"/>
    <property type="project" value="UniProtKB-KW"/>
</dbReference>
<dbReference type="EMBL" id="CP028858">
    <property type="protein sequence ID" value="AWB28622.1"/>
    <property type="molecule type" value="Genomic_DNA"/>
</dbReference>
<dbReference type="RefSeq" id="WP_108384070.1">
    <property type="nucleotide sequence ID" value="NZ_CP028858.1"/>
</dbReference>
<keyword evidence="2" id="KW-0489">Methyltransferase</keyword>
<accession>A0A2R4X496</accession>
<organism evidence="2 3">
    <name type="scientific">Halococcoides cellulosivorans</name>
    <dbReference type="NCBI Taxonomy" id="1679096"/>
    <lineage>
        <taxon>Archaea</taxon>
        <taxon>Methanobacteriati</taxon>
        <taxon>Methanobacteriota</taxon>
        <taxon>Stenosarchaea group</taxon>
        <taxon>Halobacteria</taxon>
        <taxon>Halobacteriales</taxon>
        <taxon>Haloarculaceae</taxon>
        <taxon>Halococcoides</taxon>
    </lineage>
</organism>
<name>A0A2R4X496_9EURY</name>
<protein>
    <submittedName>
        <fullName evidence="2">SAM-dependent methyltransferase</fullName>
    </submittedName>
</protein>
<proteinExistence type="predicted"/>
<dbReference type="Gene3D" id="3.40.50.150">
    <property type="entry name" value="Vaccinia Virus protein VP39"/>
    <property type="match status" value="1"/>
</dbReference>
<dbReference type="InterPro" id="IPR029063">
    <property type="entry name" value="SAM-dependent_MTases_sf"/>
</dbReference>
<dbReference type="Proteomes" id="UP000244727">
    <property type="component" value="Chromosome"/>
</dbReference>
<keyword evidence="2" id="KW-0808">Transferase</keyword>
<dbReference type="CDD" id="cd02440">
    <property type="entry name" value="AdoMet_MTases"/>
    <property type="match status" value="1"/>
</dbReference>
<gene>
    <name evidence="2" type="ORF">HARCEL1_04015</name>
</gene>
<evidence type="ECO:0000313" key="2">
    <source>
        <dbReference type="EMBL" id="AWB28622.1"/>
    </source>
</evidence>
<evidence type="ECO:0000313" key="3">
    <source>
        <dbReference type="Proteomes" id="UP000244727"/>
    </source>
</evidence>
<dbReference type="AlphaFoldDB" id="A0A2R4X496"/>
<sequence>MRRFDAEYLRSTRAGMWADDRSALDSLDLAERDSILDVGAGTGVLTRVLRAESSGRVIALDADHALLDRVAPPRIAGDALRLPFLDASIALVACQALLVNLPDPTAALTEWARVASDHVAAIEPDNAAVRVESTVDGEAALAERARARYLAGVETDAGLGADAADHFEAAGLDVVGRARYDHVLRVAPPYDDRAVEAARRKATGAGLAVDRSTILAGPTDEATYEALEREWRTMGRAVIDQMADRRYERTERIPFHVTVGRVP</sequence>
<dbReference type="KEGG" id="harc:HARCEL1_04015"/>
<dbReference type="PANTHER" id="PTHR43591">
    <property type="entry name" value="METHYLTRANSFERASE"/>
    <property type="match status" value="1"/>
</dbReference>
<dbReference type="InterPro" id="IPR013216">
    <property type="entry name" value="Methyltransf_11"/>
</dbReference>
<dbReference type="Pfam" id="PF08241">
    <property type="entry name" value="Methyltransf_11"/>
    <property type="match status" value="1"/>
</dbReference>
<dbReference type="GO" id="GO:0008757">
    <property type="term" value="F:S-adenosylmethionine-dependent methyltransferase activity"/>
    <property type="evidence" value="ECO:0007669"/>
    <property type="project" value="InterPro"/>
</dbReference>
<feature type="domain" description="Methyltransferase type 11" evidence="1">
    <location>
        <begin position="36"/>
        <end position="115"/>
    </location>
</feature>
<dbReference type="SUPFAM" id="SSF53335">
    <property type="entry name" value="S-adenosyl-L-methionine-dependent methyltransferases"/>
    <property type="match status" value="1"/>
</dbReference>
<keyword evidence="3" id="KW-1185">Reference proteome</keyword>
<dbReference type="GeneID" id="36511644"/>
<evidence type="ECO:0000259" key="1">
    <source>
        <dbReference type="Pfam" id="PF08241"/>
    </source>
</evidence>
<reference evidence="2 3" key="1">
    <citation type="submission" date="2018-04" db="EMBL/GenBank/DDBJ databases">
        <title>Halococcoides cellulosivorans gen. nov., sp. nov., an extremely halophilic cellulose-utilizing haloarchaeon from hypersaline lakes.</title>
        <authorList>
            <person name="Sorokin D.Y."/>
            <person name="Toshchakov S.V."/>
            <person name="Samarov N.I."/>
            <person name="Korzhenkov A."/>
            <person name="Kublanov I.V."/>
        </authorList>
    </citation>
    <scope>NUCLEOTIDE SEQUENCE [LARGE SCALE GENOMIC DNA]</scope>
    <source>
        <strain evidence="2 3">HArcel1</strain>
    </source>
</reference>